<dbReference type="RefSeq" id="WP_396685471.1">
    <property type="nucleotide sequence ID" value="NZ_JBIRPU010000037.1"/>
</dbReference>
<protein>
    <submittedName>
        <fullName evidence="1">Uncharacterized protein</fullName>
    </submittedName>
</protein>
<name>A0ABW7SW52_9ACTN</name>
<proteinExistence type="predicted"/>
<accession>A0ABW7SW52</accession>
<reference evidence="1 2" key="1">
    <citation type="submission" date="2024-10" db="EMBL/GenBank/DDBJ databases">
        <title>The Natural Products Discovery Center: Release of the First 8490 Sequenced Strains for Exploring Actinobacteria Biosynthetic Diversity.</title>
        <authorList>
            <person name="Kalkreuter E."/>
            <person name="Kautsar S.A."/>
            <person name="Yang D."/>
            <person name="Bader C.D."/>
            <person name="Teijaro C.N."/>
            <person name="Fluegel L."/>
            <person name="Davis C.M."/>
            <person name="Simpson J.R."/>
            <person name="Lauterbach L."/>
            <person name="Steele A.D."/>
            <person name="Gui C."/>
            <person name="Meng S."/>
            <person name="Li G."/>
            <person name="Viehrig K."/>
            <person name="Ye F."/>
            <person name="Su P."/>
            <person name="Kiefer A.F."/>
            <person name="Nichols A."/>
            <person name="Cepeda A.J."/>
            <person name="Yan W."/>
            <person name="Fan B."/>
            <person name="Jiang Y."/>
            <person name="Adhikari A."/>
            <person name="Zheng C.-J."/>
            <person name="Schuster L."/>
            <person name="Cowan T.M."/>
            <person name="Smanski M.J."/>
            <person name="Chevrette M.G."/>
            <person name="De Carvalho L.P.S."/>
            <person name="Shen B."/>
        </authorList>
    </citation>
    <scope>NUCLEOTIDE SEQUENCE [LARGE SCALE GENOMIC DNA]</scope>
    <source>
        <strain evidence="1 2">NPDC021253</strain>
    </source>
</reference>
<dbReference type="Proteomes" id="UP001611075">
    <property type="component" value="Unassembled WGS sequence"/>
</dbReference>
<dbReference type="EMBL" id="JBIRPU010000037">
    <property type="protein sequence ID" value="MFI0796917.1"/>
    <property type="molecule type" value="Genomic_DNA"/>
</dbReference>
<sequence>MAGFDVRKPLVGWVNLIHRRRGVGTINCHVADGTEGYPENSPYGRIVTWRTPARLPRL</sequence>
<comment type="caution">
    <text evidence="1">The sequence shown here is derived from an EMBL/GenBank/DDBJ whole genome shotgun (WGS) entry which is preliminary data.</text>
</comment>
<keyword evidence="2" id="KW-1185">Reference proteome</keyword>
<evidence type="ECO:0000313" key="2">
    <source>
        <dbReference type="Proteomes" id="UP001611075"/>
    </source>
</evidence>
<evidence type="ECO:0000313" key="1">
    <source>
        <dbReference type="EMBL" id="MFI0796917.1"/>
    </source>
</evidence>
<dbReference type="Pfam" id="PF01135">
    <property type="entry name" value="PCMT"/>
    <property type="match status" value="1"/>
</dbReference>
<organism evidence="1 2">
    <name type="scientific">Micromonospora rubida</name>
    <dbReference type="NCBI Taxonomy" id="2697657"/>
    <lineage>
        <taxon>Bacteria</taxon>
        <taxon>Bacillati</taxon>
        <taxon>Actinomycetota</taxon>
        <taxon>Actinomycetes</taxon>
        <taxon>Micromonosporales</taxon>
        <taxon>Micromonosporaceae</taxon>
        <taxon>Micromonospora</taxon>
    </lineage>
</organism>
<gene>
    <name evidence="1" type="ORF">ACH4OY_30160</name>
</gene>